<dbReference type="Proteomes" id="UP000652567">
    <property type="component" value="Unassembled WGS sequence"/>
</dbReference>
<name>A0A928V8D7_9GAMM</name>
<evidence type="ECO:0000256" key="2">
    <source>
        <dbReference type="SAM" id="SignalP"/>
    </source>
</evidence>
<sequence>MFRFVLYLVASILMSASALAAPADNTPPPLQPWTSWVLEKHPDIQCPFLYNSGQRHCLYPSALRLEANATGATFTYEVELYRAGWVQLPGNDDFWPTQVRNQTQPVSVRRQEQQPQAWLDAGKHQLSGSFQWSALPRSITIPAASGILQVRVEGQTILSPEVDREQQLWLSESQQEPSATVTDNLDIRVFRLLDDDIPLTATTRLELNVSGREREVLLGPLLLSGFAPQRLDTSLPAKLEDDGSLRIQVKPGRHIVTLIAHQLSATPTLTFTPTNESWPAQEVWVFAAHRDLRTVQLQGASSIDPSQTGLPTEWQQLPAYLVTAETRITLEELQRGSMAASANQLSLQKDLWLDFSGKGFTVRDIIRGNFSGTSRLDSLAPYQPGSAVLNGEPQVITHLNGVENSNGGIEIRERNPELIALSRLETTGEFPVSGWQQDFSRIDARLHLSPGWSLINASGVSQISGSWVSKWSLWDIFLVLIITVTLARLTSPWIGALALATLLLVYHRVNAPVFIWLNIAAALALLPLVTGQFRKFLHGYNLFSFALLALICLPFAVNEARQFFYPQLDMPYRNISQPDYAHEPPPVAASAYDEPVAVAESAMMMTRSLASPAPMKESSNKIPLSQQYDPAQQTQTGPGLPQWQWQVVNLSWSGPVISSDTTRLYLVSPLLNRFGHLLSALLPLLLGGILLKRSMPAAIALASRLKLHRVATALAPVLLGGLLVLQPEPATANTVIIDKELLSELESRLTKSPTCLPDCASIESGTLQITNNQLNLRLTVHAADVIAFPLPSQAGQWRPDRVSINGQPAALTYSDNQQLLTVLTAGTQVIDLQVSLEKRDEITLQFPLPAHNLQYDIEGWQIAGNRSRSTTASSLQLTRDIAPSDSATTEERLTPGRIAPFVQVTRTLNLGLEWTVITHVQRVAPAQGVINLEIPLLAGESPVSGEATADGKMAVRLGAEAQTARWESVLKITDQIQLQAPTSVPWTEVWQLQSSPIWHTGNQGIPSLQQNGAQLTTFWKPWPGEAVTINIERPSAIAGNHLTINSVNLTHKPGQRATNSELHIAIKANQAGQYTFTLPEGARLESLRIDQREQPLNQTSGTLKIPLRPGEQTLQLNWQSNEGFAIKTTTPAVDLGTAGHNQAINIEVPADRWVLLTGGPAIGPAILIWGIIAVILLIAVALGRSRLTPLKTWEWVLLGLGIATINLYAMAFVAVWMILLNQRGKLENLPTAHNFKWIQFGLFALSVITLGFLLASIPLGLLSNPEMYITGNGSTSWYLQWYQDKTENLLSQAWVISLPMGYYRLAMLLWSLWLAFALIRWCKWGWQQLGHQALWYIPGSEKSVAKEDLDEKPEQTR</sequence>
<accession>A0A928V8D7</accession>
<keyword evidence="2" id="KW-0732">Signal</keyword>
<proteinExistence type="predicted"/>
<keyword evidence="4" id="KW-1185">Reference proteome</keyword>
<feature type="transmembrane region" description="Helical" evidence="1">
    <location>
        <begin position="492"/>
        <end position="509"/>
    </location>
</feature>
<protein>
    <submittedName>
        <fullName evidence="3">Uncharacterized protein</fullName>
    </submittedName>
</protein>
<keyword evidence="1" id="KW-1133">Transmembrane helix</keyword>
<organism evidence="3 4">
    <name type="scientific">Cellvibrio polysaccharolyticus</name>
    <dbReference type="NCBI Taxonomy" id="2082724"/>
    <lineage>
        <taxon>Bacteria</taxon>
        <taxon>Pseudomonadati</taxon>
        <taxon>Pseudomonadota</taxon>
        <taxon>Gammaproteobacteria</taxon>
        <taxon>Cellvibrionales</taxon>
        <taxon>Cellvibrionaceae</taxon>
        <taxon>Cellvibrio</taxon>
    </lineage>
</organism>
<reference evidence="3" key="1">
    <citation type="submission" date="2018-07" db="EMBL/GenBank/DDBJ databases">
        <title>Genome assembly of strain Ka43.</title>
        <authorList>
            <person name="Kukolya J."/>
            <person name="Nagy I."/>
            <person name="Horvath B."/>
            <person name="Toth A."/>
        </authorList>
    </citation>
    <scope>NUCLEOTIDE SEQUENCE</scope>
    <source>
        <strain evidence="3">KB43</strain>
    </source>
</reference>
<evidence type="ECO:0000313" key="4">
    <source>
        <dbReference type="Proteomes" id="UP000652567"/>
    </source>
</evidence>
<feature type="transmembrane region" description="Helical" evidence="1">
    <location>
        <begin position="1301"/>
        <end position="1319"/>
    </location>
</feature>
<dbReference type="EMBL" id="PRDL01000001">
    <property type="protein sequence ID" value="MBE8717934.1"/>
    <property type="molecule type" value="Genomic_DNA"/>
</dbReference>
<feature type="chain" id="PRO_5037756494" evidence="2">
    <location>
        <begin position="21"/>
        <end position="1357"/>
    </location>
</feature>
<keyword evidence="1" id="KW-0472">Membrane</keyword>
<feature type="signal peptide" evidence="2">
    <location>
        <begin position="1"/>
        <end position="20"/>
    </location>
</feature>
<feature type="transmembrane region" description="Helical" evidence="1">
    <location>
        <begin position="540"/>
        <end position="557"/>
    </location>
</feature>
<dbReference type="RefSeq" id="WP_193910104.1">
    <property type="nucleotide sequence ID" value="NZ_PRDL01000001.1"/>
</dbReference>
<feature type="transmembrane region" description="Helical" evidence="1">
    <location>
        <begin position="1195"/>
        <end position="1219"/>
    </location>
</feature>
<evidence type="ECO:0000313" key="3">
    <source>
        <dbReference type="EMBL" id="MBE8717934.1"/>
    </source>
</evidence>
<gene>
    <name evidence="3" type="ORF">C4F51_12140</name>
</gene>
<evidence type="ECO:0000256" key="1">
    <source>
        <dbReference type="SAM" id="Phobius"/>
    </source>
</evidence>
<feature type="transmembrane region" description="Helical" evidence="1">
    <location>
        <begin position="515"/>
        <end position="533"/>
    </location>
</feature>
<feature type="transmembrane region" description="Helical" evidence="1">
    <location>
        <begin position="1161"/>
        <end position="1183"/>
    </location>
</feature>
<comment type="caution">
    <text evidence="3">The sequence shown here is derived from an EMBL/GenBank/DDBJ whole genome shotgun (WGS) entry which is preliminary data.</text>
</comment>
<keyword evidence="1" id="KW-0812">Transmembrane</keyword>
<feature type="transmembrane region" description="Helical" evidence="1">
    <location>
        <begin position="1240"/>
        <end position="1262"/>
    </location>
</feature>